<dbReference type="AlphaFoldDB" id="A0A117QAX4"/>
<evidence type="ECO:0000256" key="1">
    <source>
        <dbReference type="SAM" id="MobiDB-lite"/>
    </source>
</evidence>
<evidence type="ECO:0000313" key="3">
    <source>
        <dbReference type="Proteomes" id="UP000053398"/>
    </source>
</evidence>
<organism evidence="2 3">
    <name type="scientific">Streptomyces corchorusii</name>
    <name type="common">Streptomyces chibaensis</name>
    <dbReference type="NCBI Taxonomy" id="1903"/>
    <lineage>
        <taxon>Bacteria</taxon>
        <taxon>Bacillati</taxon>
        <taxon>Actinomycetota</taxon>
        <taxon>Actinomycetes</taxon>
        <taxon>Kitasatosporales</taxon>
        <taxon>Streptomycetaceae</taxon>
        <taxon>Streptomyces</taxon>
    </lineage>
</organism>
<dbReference type="EMBL" id="LMWP01000044">
    <property type="protein sequence ID" value="KUN18312.1"/>
    <property type="molecule type" value="Genomic_DNA"/>
</dbReference>
<keyword evidence="3" id="KW-1185">Reference proteome</keyword>
<name>A0A117QAX4_STRCK</name>
<dbReference type="Gene3D" id="1.10.510.10">
    <property type="entry name" value="Transferase(Phosphotransferase) domain 1"/>
    <property type="match status" value="1"/>
</dbReference>
<dbReference type="Proteomes" id="UP000053398">
    <property type="component" value="Unassembled WGS sequence"/>
</dbReference>
<gene>
    <name evidence="2" type="ORF">AQJ11_35195</name>
</gene>
<sequence>MPCPPLITGWLLAWTSASTSRSRSSTSHRHLLHDLVFDDGKPWMLMRLVTGHSLLEPLDRRGPLSVAEATRAARHPLSALQAAHREESIVRDVKPANVSGQRPVLPGCHPLPGCRGVSPFRRDSRTATLTAS</sequence>
<evidence type="ECO:0008006" key="4">
    <source>
        <dbReference type="Google" id="ProtNLM"/>
    </source>
</evidence>
<evidence type="ECO:0000313" key="2">
    <source>
        <dbReference type="EMBL" id="KUN18312.1"/>
    </source>
</evidence>
<dbReference type="InterPro" id="IPR011009">
    <property type="entry name" value="Kinase-like_dom_sf"/>
</dbReference>
<reference evidence="2 3" key="1">
    <citation type="submission" date="2015-10" db="EMBL/GenBank/DDBJ databases">
        <title>Draft genome sequence of Streptomyces corchorusii DSM 40340, type strain for the species Streptomyces corchorusii.</title>
        <authorList>
            <person name="Ruckert C."/>
            <person name="Winkler A."/>
            <person name="Kalinowski J."/>
            <person name="Kampfer P."/>
            <person name="Glaeser S."/>
        </authorList>
    </citation>
    <scope>NUCLEOTIDE SEQUENCE [LARGE SCALE GENOMIC DNA]</scope>
    <source>
        <strain evidence="2 3">DSM 40340</strain>
    </source>
</reference>
<proteinExistence type="predicted"/>
<feature type="region of interest" description="Disordered" evidence="1">
    <location>
        <begin position="110"/>
        <end position="132"/>
    </location>
</feature>
<dbReference type="SUPFAM" id="SSF56112">
    <property type="entry name" value="Protein kinase-like (PK-like)"/>
    <property type="match status" value="1"/>
</dbReference>
<comment type="caution">
    <text evidence="2">The sequence shown here is derived from an EMBL/GenBank/DDBJ whole genome shotgun (WGS) entry which is preliminary data.</text>
</comment>
<protein>
    <recommendedName>
        <fullName evidence="4">Protein kinase domain-containing protein</fullName>
    </recommendedName>
</protein>
<accession>A0A117QAX4</accession>